<keyword evidence="3" id="KW-1185">Reference proteome</keyword>
<reference evidence="2 3" key="1">
    <citation type="submission" date="2018-02" db="EMBL/GenBank/DDBJ databases">
        <title>The genomes of Aspergillus section Nigri reveals drivers in fungal speciation.</title>
        <authorList>
            <consortium name="DOE Joint Genome Institute"/>
            <person name="Vesth T.C."/>
            <person name="Nybo J."/>
            <person name="Theobald S."/>
            <person name="Brandl J."/>
            <person name="Frisvad J.C."/>
            <person name="Nielsen K.F."/>
            <person name="Lyhne E.K."/>
            <person name="Kogle M.E."/>
            <person name="Kuo A."/>
            <person name="Riley R."/>
            <person name="Clum A."/>
            <person name="Nolan M."/>
            <person name="Lipzen A."/>
            <person name="Salamov A."/>
            <person name="Henrissat B."/>
            <person name="Wiebenga A."/>
            <person name="De vries R.P."/>
            <person name="Grigoriev I.V."/>
            <person name="Mortensen U.H."/>
            <person name="Andersen M.R."/>
            <person name="Baker S.E."/>
        </authorList>
    </citation>
    <scope>NUCLEOTIDE SEQUENCE [LARGE SCALE GENOMIC DNA]</scope>
    <source>
        <strain evidence="2 3">CBS 121057</strain>
    </source>
</reference>
<dbReference type="Proteomes" id="UP000248423">
    <property type="component" value="Unassembled WGS sequence"/>
</dbReference>
<dbReference type="AlphaFoldDB" id="A0A319ENM5"/>
<name>A0A319ENM5_ASPSB</name>
<proteinExistence type="predicted"/>
<evidence type="ECO:0000313" key="2">
    <source>
        <dbReference type="EMBL" id="PYI11937.1"/>
    </source>
</evidence>
<dbReference type="VEuPathDB" id="FungiDB:BO78DRAFT_413040"/>
<evidence type="ECO:0000256" key="1">
    <source>
        <dbReference type="SAM" id="MobiDB-lite"/>
    </source>
</evidence>
<accession>A0A319ENM5</accession>
<sequence length="174" mass="20030">MRTCRNKQRGNYPVEDPETVRHSKHDDKEYLSVQNPEPILLLGNDDLLDFDKRCCFVDEYELFPMIKSGIVINSQEEEDPQKLIPLSPRDSEIATIFMGKWKFTTTGLIIHCKITGGSLDPKTVLGISLCDTAKDEDDTHRGYLKFYQSARIVEYSCLDKAYQQRYNDEGEIAN</sequence>
<feature type="region of interest" description="Disordered" evidence="1">
    <location>
        <begin position="1"/>
        <end position="25"/>
    </location>
</feature>
<evidence type="ECO:0000313" key="3">
    <source>
        <dbReference type="Proteomes" id="UP000248423"/>
    </source>
</evidence>
<gene>
    <name evidence="2" type="ORF">BO78DRAFT_413040</name>
</gene>
<protein>
    <submittedName>
        <fullName evidence="2">Uncharacterized protein</fullName>
    </submittedName>
</protein>
<organism evidence="2 3">
    <name type="scientific">Aspergillus sclerotiicarbonarius (strain CBS 121057 / IBT 28362)</name>
    <dbReference type="NCBI Taxonomy" id="1448318"/>
    <lineage>
        <taxon>Eukaryota</taxon>
        <taxon>Fungi</taxon>
        <taxon>Dikarya</taxon>
        <taxon>Ascomycota</taxon>
        <taxon>Pezizomycotina</taxon>
        <taxon>Eurotiomycetes</taxon>
        <taxon>Eurotiomycetidae</taxon>
        <taxon>Eurotiales</taxon>
        <taxon>Aspergillaceae</taxon>
        <taxon>Aspergillus</taxon>
        <taxon>Aspergillus subgen. Circumdati</taxon>
    </lineage>
</organism>
<dbReference type="EMBL" id="KZ826316">
    <property type="protein sequence ID" value="PYI11937.1"/>
    <property type="molecule type" value="Genomic_DNA"/>
</dbReference>